<sequence length="73" mass="9290">MIYLNLYRWFYEKHLSYQDIEMAIEEIIPSSYRRMLEEYKEDYAAGIVRLRKKYPILYKYFKKDWDELFEELT</sequence>
<evidence type="ECO:0000313" key="1">
    <source>
        <dbReference type="EMBL" id="MFD1065626.1"/>
    </source>
</evidence>
<proteinExistence type="predicted"/>
<dbReference type="EMBL" id="JBHTKK010000005">
    <property type="protein sequence ID" value="MFD1065626.1"/>
    <property type="molecule type" value="Genomic_DNA"/>
</dbReference>
<organism evidence="1 2">
    <name type="scientific">Oceanobacillus locisalsi</name>
    <dbReference type="NCBI Taxonomy" id="546107"/>
    <lineage>
        <taxon>Bacteria</taxon>
        <taxon>Bacillati</taxon>
        <taxon>Bacillota</taxon>
        <taxon>Bacilli</taxon>
        <taxon>Bacillales</taxon>
        <taxon>Bacillaceae</taxon>
        <taxon>Oceanobacillus</taxon>
    </lineage>
</organism>
<reference evidence="2" key="1">
    <citation type="journal article" date="2019" name="Int. J. Syst. Evol. Microbiol.">
        <title>The Global Catalogue of Microorganisms (GCM) 10K type strain sequencing project: providing services to taxonomists for standard genome sequencing and annotation.</title>
        <authorList>
            <consortium name="The Broad Institute Genomics Platform"/>
            <consortium name="The Broad Institute Genome Sequencing Center for Infectious Disease"/>
            <person name="Wu L."/>
            <person name="Ma J."/>
        </authorList>
    </citation>
    <scope>NUCLEOTIDE SEQUENCE [LARGE SCALE GENOMIC DNA]</scope>
    <source>
        <strain evidence="2">CCUG 56608</strain>
    </source>
</reference>
<protein>
    <submittedName>
        <fullName evidence="1">Uncharacterized protein</fullName>
    </submittedName>
</protein>
<name>A0ABW3NDG4_9BACI</name>
<evidence type="ECO:0000313" key="2">
    <source>
        <dbReference type="Proteomes" id="UP001597041"/>
    </source>
</evidence>
<dbReference type="Proteomes" id="UP001597041">
    <property type="component" value="Unassembled WGS sequence"/>
</dbReference>
<keyword evidence="2" id="KW-1185">Reference proteome</keyword>
<dbReference type="RefSeq" id="WP_379591220.1">
    <property type="nucleotide sequence ID" value="NZ_JBHTKK010000005.1"/>
</dbReference>
<accession>A0ABW3NDG4</accession>
<gene>
    <name evidence="1" type="ORF">ACFQ19_06280</name>
</gene>
<comment type="caution">
    <text evidence="1">The sequence shown here is derived from an EMBL/GenBank/DDBJ whole genome shotgun (WGS) entry which is preliminary data.</text>
</comment>